<keyword evidence="1 4" id="KW-0479">Metal-binding</keyword>
<dbReference type="PROSITE" id="PS50145">
    <property type="entry name" value="ZF_TRAF"/>
    <property type="match status" value="1"/>
</dbReference>
<dbReference type="InterPro" id="IPR001841">
    <property type="entry name" value="Znf_RING"/>
</dbReference>
<feature type="domain" description="TRAF-type" evidence="6">
    <location>
        <begin position="104"/>
        <end position="150"/>
    </location>
</feature>
<feature type="domain" description="RING-type" evidence="5">
    <location>
        <begin position="22"/>
        <end position="61"/>
    </location>
</feature>
<evidence type="ECO:0000313" key="8">
    <source>
        <dbReference type="Proteomes" id="UP001159427"/>
    </source>
</evidence>
<accession>A0ABN8T231</accession>
<comment type="caution">
    <text evidence="7">The sequence shown here is derived from an EMBL/GenBank/DDBJ whole genome shotgun (WGS) entry which is preliminary data.</text>
</comment>
<keyword evidence="3 4" id="KW-0862">Zinc</keyword>
<dbReference type="SUPFAM" id="SSF49599">
    <property type="entry name" value="TRAF domain-like"/>
    <property type="match status" value="1"/>
</dbReference>
<dbReference type="SUPFAM" id="SSF57850">
    <property type="entry name" value="RING/U-box"/>
    <property type="match status" value="1"/>
</dbReference>
<evidence type="ECO:0000256" key="3">
    <source>
        <dbReference type="ARBA" id="ARBA00022833"/>
    </source>
</evidence>
<dbReference type="PANTHER" id="PTHR10131">
    <property type="entry name" value="TNF RECEPTOR ASSOCIATED FACTOR"/>
    <property type="match status" value="1"/>
</dbReference>
<dbReference type="Proteomes" id="UP001159427">
    <property type="component" value="Unassembled WGS sequence"/>
</dbReference>
<reference evidence="7 8" key="1">
    <citation type="submission" date="2022-05" db="EMBL/GenBank/DDBJ databases">
        <authorList>
            <consortium name="Genoscope - CEA"/>
            <person name="William W."/>
        </authorList>
    </citation>
    <scope>NUCLEOTIDE SEQUENCE [LARGE SCALE GENOMIC DNA]</scope>
</reference>
<dbReference type="EMBL" id="CALNXI010005350">
    <property type="protein sequence ID" value="CAH3197546.1"/>
    <property type="molecule type" value="Genomic_DNA"/>
</dbReference>
<protein>
    <submittedName>
        <fullName evidence="7">Uncharacterized protein</fullName>
    </submittedName>
</protein>
<dbReference type="PANTHER" id="PTHR10131:SF157">
    <property type="entry name" value="RECEPTOR-ASSOCIATED FACTOR, PUTATIVE-RELATED"/>
    <property type="match status" value="1"/>
</dbReference>
<keyword evidence="2 4" id="KW-0863">Zinc-finger</keyword>
<feature type="zinc finger region" description="TRAF-type" evidence="4">
    <location>
        <begin position="104"/>
        <end position="150"/>
    </location>
</feature>
<sequence>MDEEFGFPLELFVHTVDPNYVCPVCLAVMRNPVVCNKGHTMCEKCLETAMFKGNGNCPVDRTFVGAVLPVRNLALQSMIDKLQMKCPNEAGCSWSGPLESVPQHLKECPMEMVKCTNTDCTVSVYRYELSGHLEKCPHRTKDCQHCSAKVKLVNLPRHNDNCPKIALECPNKCGVTLLRYVIQVFSICFI</sequence>
<evidence type="ECO:0000256" key="4">
    <source>
        <dbReference type="PROSITE-ProRule" id="PRU00207"/>
    </source>
</evidence>
<gene>
    <name evidence="7" type="ORF">PEVE_00034931</name>
</gene>
<name>A0ABN8T231_9CNID</name>
<dbReference type="Gene3D" id="3.30.40.10">
    <property type="entry name" value="Zinc/RING finger domain, C3HC4 (zinc finger)"/>
    <property type="match status" value="3"/>
</dbReference>
<evidence type="ECO:0000256" key="2">
    <source>
        <dbReference type="ARBA" id="ARBA00022771"/>
    </source>
</evidence>
<proteinExistence type="predicted"/>
<dbReference type="InterPro" id="IPR001293">
    <property type="entry name" value="Znf_TRAF"/>
</dbReference>
<dbReference type="PROSITE" id="PS50089">
    <property type="entry name" value="ZF_RING_2"/>
    <property type="match status" value="1"/>
</dbReference>
<dbReference type="Pfam" id="PF02176">
    <property type="entry name" value="zf-TRAF"/>
    <property type="match status" value="1"/>
</dbReference>
<keyword evidence="8" id="KW-1185">Reference proteome</keyword>
<evidence type="ECO:0000259" key="6">
    <source>
        <dbReference type="PROSITE" id="PS50145"/>
    </source>
</evidence>
<evidence type="ECO:0000313" key="7">
    <source>
        <dbReference type="EMBL" id="CAH3197546.1"/>
    </source>
</evidence>
<evidence type="ECO:0000256" key="1">
    <source>
        <dbReference type="ARBA" id="ARBA00022723"/>
    </source>
</evidence>
<evidence type="ECO:0000259" key="5">
    <source>
        <dbReference type="PROSITE" id="PS50089"/>
    </source>
</evidence>
<dbReference type="Pfam" id="PF13923">
    <property type="entry name" value="zf-C3HC4_2"/>
    <property type="match status" value="1"/>
</dbReference>
<dbReference type="InterPro" id="IPR013083">
    <property type="entry name" value="Znf_RING/FYVE/PHD"/>
</dbReference>
<organism evidence="7 8">
    <name type="scientific">Porites evermanni</name>
    <dbReference type="NCBI Taxonomy" id="104178"/>
    <lineage>
        <taxon>Eukaryota</taxon>
        <taxon>Metazoa</taxon>
        <taxon>Cnidaria</taxon>
        <taxon>Anthozoa</taxon>
        <taxon>Hexacorallia</taxon>
        <taxon>Scleractinia</taxon>
        <taxon>Fungiina</taxon>
        <taxon>Poritidae</taxon>
        <taxon>Porites</taxon>
    </lineage>
</organism>